<feature type="transmembrane region" description="Helical" evidence="1">
    <location>
        <begin position="42"/>
        <end position="58"/>
    </location>
</feature>
<keyword evidence="4" id="KW-0012">Acyltransferase</keyword>
<dbReference type="InterPro" id="IPR043968">
    <property type="entry name" value="SGNH"/>
</dbReference>
<keyword evidence="1" id="KW-0472">Membrane</keyword>
<sequence>MRRLRPADRKDCVSARAIDRAAGHQQVSAAPVRAAHRNDLDGLRGLAIGLVVAYHVWFGRVSGGVDIFLALSGYFFVGSLLRSAESAALLDPVPVVRRVTRRLMPALVVVLAAVAVFTVTYHPATSWYETAKQTTASLLFLQNWHLADTASDYLAADPSVSPLQHLWSISVQGQFYLAALVVVFGFAWLLRSRGLSVRGPLTVLLSVLAVASLTYAATSDLPQTWLYYDSGARMWELLAGGVLACVAPWLRVPRAARIVLSVTGLAIVFGCGMLLDGRTQFPGPWALVPVGAALALIVAGNTGAGGADDNPFTRVLASRPLLRLGTIAYALYLWHWPILIAYLVLSERTDAGLTGGLVVIALSLVLAELTTRLIETPIRRPSGTGRTRTALVAVASTLAVLLAAGSVTWAGFIDRRTEQWAQHTDLDPLTHPGAAVLVAGADVPHTREEPSRYVAHADLPAATLDDCMSQQGQIDPLTCTYGDADAERAIALIGGSHAEHWLPALDLLGQEHRFRVETYLKVGCPAVLPAPDAEVGECEEWTFGVVDALTDARPDFVFSTSTRPTPEGPGDYTPDTYVALWQELAGRDMDVIALRDTPWLESDGVQYRAADCLARRGGTAESCGIDRADVLSAMDPAQAAAADLPTVRLLDLSDAVCRTDRCRVIEGNVLIYRDSNHLTATYVRTLTPELDRLLGPATDWW</sequence>
<dbReference type="OrthoDB" id="3404679at2"/>
<feature type="transmembrane region" description="Helical" evidence="1">
    <location>
        <begin position="103"/>
        <end position="122"/>
    </location>
</feature>
<dbReference type="Pfam" id="PF19040">
    <property type="entry name" value="SGNH"/>
    <property type="match status" value="1"/>
</dbReference>
<evidence type="ECO:0000259" key="3">
    <source>
        <dbReference type="Pfam" id="PF19040"/>
    </source>
</evidence>
<feature type="transmembrane region" description="Helical" evidence="1">
    <location>
        <begin position="230"/>
        <end position="250"/>
    </location>
</feature>
<comment type="caution">
    <text evidence="4">The sequence shown here is derived from an EMBL/GenBank/DDBJ whole genome shotgun (WGS) entry which is preliminary data.</text>
</comment>
<feature type="transmembrane region" description="Helical" evidence="1">
    <location>
        <begin position="321"/>
        <end position="345"/>
    </location>
</feature>
<evidence type="ECO:0000256" key="1">
    <source>
        <dbReference type="SAM" id="Phobius"/>
    </source>
</evidence>
<dbReference type="GO" id="GO:0016020">
    <property type="term" value="C:membrane"/>
    <property type="evidence" value="ECO:0007669"/>
    <property type="project" value="TreeGrafter"/>
</dbReference>
<dbReference type="GO" id="GO:0016747">
    <property type="term" value="F:acyltransferase activity, transferring groups other than amino-acyl groups"/>
    <property type="evidence" value="ECO:0007669"/>
    <property type="project" value="InterPro"/>
</dbReference>
<dbReference type="InterPro" id="IPR050879">
    <property type="entry name" value="Acyltransferase_3"/>
</dbReference>
<feature type="domain" description="SGNH" evidence="3">
    <location>
        <begin position="475"/>
        <end position="691"/>
    </location>
</feature>
<feature type="transmembrane region" description="Helical" evidence="1">
    <location>
        <begin position="201"/>
        <end position="218"/>
    </location>
</feature>
<gene>
    <name evidence="4" type="ORF">EGT67_12925</name>
</gene>
<feature type="transmembrane region" description="Helical" evidence="1">
    <location>
        <begin position="281"/>
        <end position="300"/>
    </location>
</feature>
<dbReference type="EMBL" id="RKLP01000006">
    <property type="protein sequence ID" value="RVW09055.1"/>
    <property type="molecule type" value="Genomic_DNA"/>
</dbReference>
<dbReference type="PANTHER" id="PTHR23028:SF53">
    <property type="entry name" value="ACYL_TRANSF_3 DOMAIN-CONTAINING PROTEIN"/>
    <property type="match status" value="1"/>
</dbReference>
<organism evidence="4 5">
    <name type="scientific">Prescottella agglutinans</name>
    <dbReference type="NCBI Taxonomy" id="1644129"/>
    <lineage>
        <taxon>Bacteria</taxon>
        <taxon>Bacillati</taxon>
        <taxon>Actinomycetota</taxon>
        <taxon>Actinomycetes</taxon>
        <taxon>Mycobacteriales</taxon>
        <taxon>Nocardiaceae</taxon>
        <taxon>Prescottella</taxon>
    </lineage>
</organism>
<dbReference type="AlphaFoldDB" id="A0A438BEE4"/>
<dbReference type="Proteomes" id="UP000286208">
    <property type="component" value="Unassembled WGS sequence"/>
</dbReference>
<feature type="transmembrane region" description="Helical" evidence="1">
    <location>
        <begin position="64"/>
        <end position="82"/>
    </location>
</feature>
<feature type="domain" description="Acyltransferase 3" evidence="2">
    <location>
        <begin position="38"/>
        <end position="366"/>
    </location>
</feature>
<feature type="transmembrane region" description="Helical" evidence="1">
    <location>
        <begin position="351"/>
        <end position="369"/>
    </location>
</feature>
<keyword evidence="5" id="KW-1185">Reference proteome</keyword>
<keyword evidence="1" id="KW-0812">Transmembrane</keyword>
<proteinExistence type="predicted"/>
<accession>A0A438BEE4</accession>
<dbReference type="PANTHER" id="PTHR23028">
    <property type="entry name" value="ACETYLTRANSFERASE"/>
    <property type="match status" value="1"/>
</dbReference>
<evidence type="ECO:0000259" key="2">
    <source>
        <dbReference type="Pfam" id="PF01757"/>
    </source>
</evidence>
<dbReference type="InterPro" id="IPR002656">
    <property type="entry name" value="Acyl_transf_3_dom"/>
</dbReference>
<dbReference type="Pfam" id="PF01757">
    <property type="entry name" value="Acyl_transf_3"/>
    <property type="match status" value="1"/>
</dbReference>
<evidence type="ECO:0000313" key="5">
    <source>
        <dbReference type="Proteomes" id="UP000286208"/>
    </source>
</evidence>
<evidence type="ECO:0000313" key="4">
    <source>
        <dbReference type="EMBL" id="RVW09055.1"/>
    </source>
</evidence>
<name>A0A438BEE4_9NOCA</name>
<keyword evidence="4" id="KW-0808">Transferase</keyword>
<protein>
    <submittedName>
        <fullName evidence="4">Acyltransferase</fullName>
    </submittedName>
</protein>
<reference evidence="4 5" key="1">
    <citation type="submission" date="2018-11" db="EMBL/GenBank/DDBJ databases">
        <title>Rhodococcus spongicola sp. nov. and Rhodococcus xishaensis sp. nov. from marine sponges.</title>
        <authorList>
            <person name="Li L."/>
            <person name="Lin H.W."/>
        </authorList>
    </citation>
    <scope>NUCLEOTIDE SEQUENCE [LARGE SCALE GENOMIC DNA]</scope>
    <source>
        <strain evidence="4 5">CCTCC AB2014297</strain>
    </source>
</reference>
<feature type="transmembrane region" description="Helical" evidence="1">
    <location>
        <begin position="390"/>
        <end position="412"/>
    </location>
</feature>
<dbReference type="GO" id="GO:0009103">
    <property type="term" value="P:lipopolysaccharide biosynthetic process"/>
    <property type="evidence" value="ECO:0007669"/>
    <property type="project" value="TreeGrafter"/>
</dbReference>
<feature type="transmembrane region" description="Helical" evidence="1">
    <location>
        <begin position="257"/>
        <end position="275"/>
    </location>
</feature>
<feature type="transmembrane region" description="Helical" evidence="1">
    <location>
        <begin position="166"/>
        <end position="189"/>
    </location>
</feature>
<keyword evidence="1" id="KW-1133">Transmembrane helix</keyword>